<accession>A0A6G0WEU8</accession>
<dbReference type="AlphaFoldDB" id="A0A6G0WEU8"/>
<sequence length="74" mass="8740">MKENQLKQQKYYNRGSQLKEKVFNTEDSVLWLQNNVREVGVIVGKANTSRSYIVQDVKGNRFKRTSLHLKKKNK</sequence>
<reference evidence="1 2" key="1">
    <citation type="submission" date="2019-08" db="EMBL/GenBank/DDBJ databases">
        <title>Whole genome of Aphis craccivora.</title>
        <authorList>
            <person name="Voronova N.V."/>
            <person name="Shulinski R.S."/>
            <person name="Bandarenka Y.V."/>
            <person name="Zhorov D.G."/>
            <person name="Warner D."/>
        </authorList>
    </citation>
    <scope>NUCLEOTIDE SEQUENCE [LARGE SCALE GENOMIC DNA]</scope>
    <source>
        <strain evidence="1">180601</strain>
        <tissue evidence="1">Whole Body</tissue>
    </source>
</reference>
<evidence type="ECO:0000313" key="2">
    <source>
        <dbReference type="Proteomes" id="UP000478052"/>
    </source>
</evidence>
<organism evidence="1 2">
    <name type="scientific">Aphis craccivora</name>
    <name type="common">Cowpea aphid</name>
    <dbReference type="NCBI Taxonomy" id="307492"/>
    <lineage>
        <taxon>Eukaryota</taxon>
        <taxon>Metazoa</taxon>
        <taxon>Ecdysozoa</taxon>
        <taxon>Arthropoda</taxon>
        <taxon>Hexapoda</taxon>
        <taxon>Insecta</taxon>
        <taxon>Pterygota</taxon>
        <taxon>Neoptera</taxon>
        <taxon>Paraneoptera</taxon>
        <taxon>Hemiptera</taxon>
        <taxon>Sternorrhyncha</taxon>
        <taxon>Aphidomorpha</taxon>
        <taxon>Aphidoidea</taxon>
        <taxon>Aphididae</taxon>
        <taxon>Aphidini</taxon>
        <taxon>Aphis</taxon>
        <taxon>Aphis</taxon>
    </lineage>
</organism>
<dbReference type="Proteomes" id="UP000478052">
    <property type="component" value="Unassembled WGS sequence"/>
</dbReference>
<gene>
    <name evidence="1" type="ORF">FWK35_00034268</name>
</gene>
<proteinExistence type="predicted"/>
<comment type="caution">
    <text evidence="1">The sequence shown here is derived from an EMBL/GenBank/DDBJ whole genome shotgun (WGS) entry which is preliminary data.</text>
</comment>
<keyword evidence="2" id="KW-1185">Reference proteome</keyword>
<protein>
    <submittedName>
        <fullName evidence="1">Uncharacterized protein</fullName>
    </submittedName>
</protein>
<evidence type="ECO:0000313" key="1">
    <source>
        <dbReference type="EMBL" id="KAF0725221.1"/>
    </source>
</evidence>
<dbReference type="EMBL" id="VUJU01008831">
    <property type="protein sequence ID" value="KAF0725221.1"/>
    <property type="molecule type" value="Genomic_DNA"/>
</dbReference>
<name>A0A6G0WEU8_APHCR</name>